<evidence type="ECO:0000256" key="7">
    <source>
        <dbReference type="SAM" id="Phobius"/>
    </source>
</evidence>
<dbReference type="InterPro" id="IPR002758">
    <property type="entry name" value="Cation_antiport_E"/>
</dbReference>
<dbReference type="RefSeq" id="WP_114366546.1">
    <property type="nucleotide sequence ID" value="NZ_BHZF01000003.1"/>
</dbReference>
<sequence length="163" mass="18584">MRAKFLMNNLLAFVWVALTGALSVKNFLFGFILSYFILWLISRGLGSGNDSGQKYFILVPRVIAFFFFFLYELLKANLQVAYDVITPKSYMAPGIVRIPLDVTTSLEITLLANLISLTPGTLSLDVSDDKKVLYVHGMFVKDKEEFIRSIKQGFERRILELTR</sequence>
<dbReference type="AlphaFoldDB" id="A0A368ZWK4"/>
<dbReference type="EMBL" id="QPJS01000007">
    <property type="protein sequence ID" value="RCX01209.1"/>
    <property type="molecule type" value="Genomic_DNA"/>
</dbReference>
<dbReference type="Pfam" id="PF01899">
    <property type="entry name" value="MNHE"/>
    <property type="match status" value="1"/>
</dbReference>
<dbReference type="PANTHER" id="PTHR34584:SF1">
    <property type="entry name" value="NA(+)_H(+) ANTIPORTER SUBUNIT E1"/>
    <property type="match status" value="1"/>
</dbReference>
<protein>
    <submittedName>
        <fullName evidence="8">Multicomponent Na+:H+ antiporter subunit E</fullName>
    </submittedName>
</protein>
<keyword evidence="5 7" id="KW-1133">Transmembrane helix</keyword>
<evidence type="ECO:0000256" key="6">
    <source>
        <dbReference type="ARBA" id="ARBA00023136"/>
    </source>
</evidence>
<feature type="transmembrane region" description="Helical" evidence="7">
    <location>
        <begin position="12"/>
        <end position="41"/>
    </location>
</feature>
<name>A0A368ZWK4_9FLAO</name>
<evidence type="ECO:0000313" key="8">
    <source>
        <dbReference type="EMBL" id="RCX01209.1"/>
    </source>
</evidence>
<accession>A0A368ZWK4</accession>
<keyword evidence="6 7" id="KW-0472">Membrane</keyword>
<keyword evidence="3" id="KW-1003">Cell membrane</keyword>
<dbReference type="PANTHER" id="PTHR34584">
    <property type="entry name" value="NA(+)/H(+) ANTIPORTER SUBUNIT E1"/>
    <property type="match status" value="1"/>
</dbReference>
<comment type="caution">
    <text evidence="8">The sequence shown here is derived from an EMBL/GenBank/DDBJ whole genome shotgun (WGS) entry which is preliminary data.</text>
</comment>
<dbReference type="GO" id="GO:0005886">
    <property type="term" value="C:plasma membrane"/>
    <property type="evidence" value="ECO:0007669"/>
    <property type="project" value="UniProtKB-SubCell"/>
</dbReference>
<comment type="subcellular location">
    <subcellularLocation>
        <location evidence="1">Cell membrane</location>
        <topology evidence="1">Multi-pass membrane protein</topology>
    </subcellularLocation>
</comment>
<proteinExistence type="inferred from homology"/>
<keyword evidence="9" id="KW-1185">Reference proteome</keyword>
<dbReference type="PIRSF" id="PIRSF019239">
    <property type="entry name" value="MrpE"/>
    <property type="match status" value="1"/>
</dbReference>
<keyword evidence="4 7" id="KW-0812">Transmembrane</keyword>
<evidence type="ECO:0000256" key="3">
    <source>
        <dbReference type="ARBA" id="ARBA00022475"/>
    </source>
</evidence>
<reference evidence="8 9" key="1">
    <citation type="submission" date="2018-07" db="EMBL/GenBank/DDBJ databases">
        <title>Genomic Encyclopedia of Type Strains, Phase IV (KMG-IV): sequencing the most valuable type-strain genomes for metagenomic binning, comparative biology and taxonomic classification.</title>
        <authorList>
            <person name="Goeker M."/>
        </authorList>
    </citation>
    <scope>NUCLEOTIDE SEQUENCE [LARGE SCALE GENOMIC DNA]</scope>
    <source>
        <strain evidence="8 9">DSM 21410</strain>
    </source>
</reference>
<evidence type="ECO:0000313" key="9">
    <source>
        <dbReference type="Proteomes" id="UP000253517"/>
    </source>
</evidence>
<gene>
    <name evidence="8" type="ORF">DES35_10722</name>
</gene>
<evidence type="ECO:0000256" key="2">
    <source>
        <dbReference type="ARBA" id="ARBA00006228"/>
    </source>
</evidence>
<evidence type="ECO:0000256" key="4">
    <source>
        <dbReference type="ARBA" id="ARBA00022692"/>
    </source>
</evidence>
<organism evidence="8 9">
    <name type="scientific">Schleiferia thermophila</name>
    <dbReference type="NCBI Taxonomy" id="884107"/>
    <lineage>
        <taxon>Bacteria</taxon>
        <taxon>Pseudomonadati</taxon>
        <taxon>Bacteroidota</taxon>
        <taxon>Flavobacteriia</taxon>
        <taxon>Flavobacteriales</taxon>
        <taxon>Schleiferiaceae</taxon>
        <taxon>Schleiferia</taxon>
    </lineage>
</organism>
<comment type="similarity">
    <text evidence="2">Belongs to the CPA3 antiporters (TC 2.A.63) subunit E family.</text>
</comment>
<dbReference type="Proteomes" id="UP000253517">
    <property type="component" value="Unassembled WGS sequence"/>
</dbReference>
<evidence type="ECO:0000256" key="5">
    <source>
        <dbReference type="ARBA" id="ARBA00022989"/>
    </source>
</evidence>
<dbReference type="GO" id="GO:0008324">
    <property type="term" value="F:monoatomic cation transmembrane transporter activity"/>
    <property type="evidence" value="ECO:0007669"/>
    <property type="project" value="InterPro"/>
</dbReference>
<feature type="transmembrane region" description="Helical" evidence="7">
    <location>
        <begin position="53"/>
        <end position="71"/>
    </location>
</feature>
<evidence type="ECO:0000256" key="1">
    <source>
        <dbReference type="ARBA" id="ARBA00004651"/>
    </source>
</evidence>